<keyword evidence="1" id="KW-0472">Membrane</keyword>
<evidence type="ECO:0000259" key="2">
    <source>
        <dbReference type="PROSITE" id="PS50805"/>
    </source>
</evidence>
<organism evidence="3 4">
    <name type="scientific">Terrapene triunguis</name>
    <name type="common">Three-toed box turtle</name>
    <dbReference type="NCBI Taxonomy" id="2587831"/>
    <lineage>
        <taxon>Eukaryota</taxon>
        <taxon>Metazoa</taxon>
        <taxon>Chordata</taxon>
        <taxon>Craniata</taxon>
        <taxon>Vertebrata</taxon>
        <taxon>Euteleostomi</taxon>
        <taxon>Archelosauria</taxon>
        <taxon>Testudinata</taxon>
        <taxon>Testudines</taxon>
        <taxon>Cryptodira</taxon>
        <taxon>Durocryptodira</taxon>
        <taxon>Testudinoidea</taxon>
        <taxon>Emydidae</taxon>
        <taxon>Terrapene</taxon>
    </lineage>
</organism>
<dbReference type="InterPro" id="IPR036051">
    <property type="entry name" value="KRAB_dom_sf"/>
</dbReference>
<evidence type="ECO:0000256" key="1">
    <source>
        <dbReference type="SAM" id="Phobius"/>
    </source>
</evidence>
<name>A0A674K6F2_9SAUR</name>
<dbReference type="InterPro" id="IPR050169">
    <property type="entry name" value="Krueppel_C2H2_ZnF"/>
</dbReference>
<dbReference type="InParanoid" id="A0A674K6F2"/>
<accession>A0A674K6F2</accession>
<feature type="domain" description="KRAB" evidence="2">
    <location>
        <begin position="10"/>
        <end position="87"/>
    </location>
</feature>
<dbReference type="AlphaFoldDB" id="A0A674K6F2"/>
<evidence type="ECO:0000313" key="3">
    <source>
        <dbReference type="Ensembl" id="ENSTMTP00000026884.1"/>
    </source>
</evidence>
<dbReference type="GO" id="GO:0006355">
    <property type="term" value="P:regulation of DNA-templated transcription"/>
    <property type="evidence" value="ECO:0007669"/>
    <property type="project" value="InterPro"/>
</dbReference>
<keyword evidence="1" id="KW-0812">Transmembrane</keyword>
<proteinExistence type="predicted"/>
<reference evidence="3" key="2">
    <citation type="submission" date="2025-09" db="UniProtKB">
        <authorList>
            <consortium name="Ensembl"/>
        </authorList>
    </citation>
    <scope>IDENTIFICATION</scope>
</reference>
<sequence>RALLPASMPVTFEDVAVYFTQGQGALLDPAQRAIYRDVMWENYETVTSLGKGFLAPWLLEAGGVSVAGLQSADITDIAFHVSCYLQEFPSQLSFSVKVWVGSGGRIQLIWLCSFSMLGFPLLLFLLISPQHNDSCLDSLSPSR</sequence>
<dbReference type="CDD" id="cd07765">
    <property type="entry name" value="KRAB_A-box"/>
    <property type="match status" value="1"/>
</dbReference>
<feature type="transmembrane region" description="Helical" evidence="1">
    <location>
        <begin position="108"/>
        <end position="127"/>
    </location>
</feature>
<dbReference type="PANTHER" id="PTHR23232">
    <property type="entry name" value="KRAB DOMAIN C2H2 ZINC FINGER"/>
    <property type="match status" value="1"/>
</dbReference>
<dbReference type="PANTHER" id="PTHR23232:SF142">
    <property type="entry name" value="GASTRULA ZINC FINGER PROTEIN XLCGF57.1-LIKE-RELATED"/>
    <property type="match status" value="1"/>
</dbReference>
<dbReference type="Proteomes" id="UP000472274">
    <property type="component" value="Unplaced"/>
</dbReference>
<dbReference type="SUPFAM" id="SSF109640">
    <property type="entry name" value="KRAB domain (Kruppel-associated box)"/>
    <property type="match status" value="1"/>
</dbReference>
<dbReference type="PROSITE" id="PS50805">
    <property type="entry name" value="KRAB"/>
    <property type="match status" value="1"/>
</dbReference>
<dbReference type="Ensembl" id="ENSTMTT00000027855.1">
    <property type="protein sequence ID" value="ENSTMTP00000026884.1"/>
    <property type="gene ID" value="ENSTMTG00000019647.1"/>
</dbReference>
<dbReference type="GeneTree" id="ENSGT01150000287146"/>
<protein>
    <recommendedName>
        <fullName evidence="2">KRAB domain-containing protein</fullName>
    </recommendedName>
</protein>
<keyword evidence="4" id="KW-1185">Reference proteome</keyword>
<reference evidence="3" key="1">
    <citation type="submission" date="2025-08" db="UniProtKB">
        <authorList>
            <consortium name="Ensembl"/>
        </authorList>
    </citation>
    <scope>IDENTIFICATION</scope>
</reference>
<keyword evidence="1" id="KW-1133">Transmembrane helix</keyword>
<dbReference type="Pfam" id="PF01352">
    <property type="entry name" value="KRAB"/>
    <property type="match status" value="1"/>
</dbReference>
<dbReference type="Gene3D" id="6.10.140.140">
    <property type="match status" value="1"/>
</dbReference>
<dbReference type="InterPro" id="IPR001909">
    <property type="entry name" value="KRAB"/>
</dbReference>
<evidence type="ECO:0000313" key="4">
    <source>
        <dbReference type="Proteomes" id="UP000472274"/>
    </source>
</evidence>
<dbReference type="SMART" id="SM00349">
    <property type="entry name" value="KRAB"/>
    <property type="match status" value="1"/>
</dbReference>